<dbReference type="EMBL" id="HQ291408">
    <property type="protein sequence ID" value="ADZ95661.1"/>
    <property type="molecule type" value="mRNA"/>
</dbReference>
<dbReference type="Pfam" id="PF00828">
    <property type="entry name" value="Ribosomal_L27A"/>
    <property type="match status" value="1"/>
</dbReference>
<dbReference type="PANTHER" id="PTHR11721">
    <property type="entry name" value="60S RIBOSOMAL PROTEIN L27A"/>
    <property type="match status" value="1"/>
</dbReference>
<feature type="domain" description="Large ribosomal subunit protein uL15/eL18" evidence="5">
    <location>
        <begin position="72"/>
        <end position="143"/>
    </location>
</feature>
<dbReference type="GO" id="GO:0003735">
    <property type="term" value="F:structural constituent of ribosome"/>
    <property type="evidence" value="ECO:0007669"/>
    <property type="project" value="TreeGrafter"/>
</dbReference>
<dbReference type="GO" id="GO:0022625">
    <property type="term" value="C:cytosolic large ribosomal subunit"/>
    <property type="evidence" value="ECO:0007669"/>
    <property type="project" value="TreeGrafter"/>
</dbReference>
<dbReference type="InterPro" id="IPR021131">
    <property type="entry name" value="Ribosomal_uL15/eL18"/>
</dbReference>
<reference evidence="6" key="1">
    <citation type="submission" date="2010-09" db="EMBL/GenBank/DDBJ databases">
        <title>The organization of cytoplasmic ribosomal protein genes in microsporidian Nosema bombycis genome.</title>
        <authorList>
            <person name="Liu H."/>
            <person name="Pan G."/>
            <person name="Li T."/>
            <person name="Huang W."/>
            <person name="Zhou Z."/>
        </authorList>
    </citation>
    <scope>NUCLEOTIDE SEQUENCE</scope>
    <source>
        <strain evidence="6">CQ1</strain>
    </source>
</reference>
<evidence type="ECO:0000256" key="1">
    <source>
        <dbReference type="ARBA" id="ARBA00007320"/>
    </source>
</evidence>
<dbReference type="PANTHER" id="PTHR11721:SF3">
    <property type="entry name" value="LARGE RIBOSOMAL SUBUNIT PROTEIN UL15"/>
    <property type="match status" value="1"/>
</dbReference>
<evidence type="ECO:0000256" key="2">
    <source>
        <dbReference type="ARBA" id="ARBA00022980"/>
    </source>
</evidence>
<dbReference type="InterPro" id="IPR036227">
    <property type="entry name" value="Ribosomal_uL15/eL18_sf"/>
</dbReference>
<name>F2X130_NOSBO</name>
<dbReference type="AlphaFoldDB" id="F2X130"/>
<evidence type="ECO:0000256" key="3">
    <source>
        <dbReference type="ARBA" id="ARBA00023274"/>
    </source>
</evidence>
<evidence type="ECO:0000259" key="5">
    <source>
        <dbReference type="Pfam" id="PF00828"/>
    </source>
</evidence>
<sequence length="147" mass="16759">MIQKTKKTRRLRGHVSHGHGRVGKHRKHPGGRGACGASTHMKTWFQKYHPDYLGTKGQRFYHIRKNTSWAKPISASRLWSLIPKETRYNLLSNTDDVPVINCRDFGYHVVQDGKLSLERPVVVKARGFTEGAKKEIESVGGKWIICP</sequence>
<accession>F2X130</accession>
<feature type="region of interest" description="Disordered" evidence="4">
    <location>
        <begin position="1"/>
        <end position="35"/>
    </location>
</feature>
<keyword evidence="2 6" id="KW-0689">Ribosomal protein</keyword>
<evidence type="ECO:0000256" key="4">
    <source>
        <dbReference type="SAM" id="MobiDB-lite"/>
    </source>
</evidence>
<protein>
    <submittedName>
        <fullName evidence="6">60S ribosomal protein L27a</fullName>
    </submittedName>
</protein>
<dbReference type="SUPFAM" id="SSF52080">
    <property type="entry name" value="Ribosomal proteins L15p and L18e"/>
    <property type="match status" value="1"/>
</dbReference>
<dbReference type="VEuPathDB" id="MicrosporidiaDB:NBO_1278g0002"/>
<feature type="compositionally biased region" description="Basic residues" evidence="4">
    <location>
        <begin position="1"/>
        <end position="30"/>
    </location>
</feature>
<evidence type="ECO:0000313" key="6">
    <source>
        <dbReference type="EMBL" id="ADZ95661.1"/>
    </source>
</evidence>
<comment type="similarity">
    <text evidence="1">Belongs to the universal ribosomal protein uL15 family.</text>
</comment>
<proteinExistence type="evidence at transcript level"/>
<dbReference type="Gene3D" id="3.100.10.10">
    <property type="match status" value="1"/>
</dbReference>
<dbReference type="OMA" id="WGRVGQH"/>
<organism evidence="6">
    <name type="scientific">Nosema bombycis</name>
    <name type="common">Microsporidian parasite</name>
    <name type="synonym">Pebrine of silkworm</name>
    <dbReference type="NCBI Taxonomy" id="27978"/>
    <lineage>
        <taxon>Eukaryota</taxon>
        <taxon>Fungi</taxon>
        <taxon>Fungi incertae sedis</taxon>
        <taxon>Microsporidia</taxon>
        <taxon>Nosematidae</taxon>
        <taxon>Nosema</taxon>
    </lineage>
</organism>
<keyword evidence="3" id="KW-0687">Ribonucleoprotein</keyword>